<keyword evidence="3" id="KW-0732">Signal</keyword>
<gene>
    <name evidence="4" type="ORF">J2Z70_001928</name>
</gene>
<sequence length="378" mass="42101">MLSRNTVRRLFAAILILTCIAMPPASPVYLSAGSGSASGVSAPPPSMPDDEETRKLLEQTLSSAELEREIARITAEQQTLEHKAAELEEQAAAKQSNIADQQERAGAVVRAYYMGERDGLLTAFLSAKSISRLIALFDYYEIIMGQDRKTLTEYETQYKDLKSTLTAARRSSQELAELKTALEEQQKRVLALDKEIAGGIQASTDPQSMERLLEEFSKYWENIGLHEVRKYFKALASAMKQLPEFVQSRDGVLVRKGMTYNLALSEKDLNEFLVTQNPLFQDFRFAFKDNSVSATGKSGGLSLSLTGRYTIQQEPVNGLMFHVDHVVFNGLELPDTTRQALEEEFDLGFYPAKIVSFLQATEVSSSDGLLHVKLSLSF</sequence>
<keyword evidence="1" id="KW-0175">Coiled coil</keyword>
<feature type="signal peptide" evidence="3">
    <location>
        <begin position="1"/>
        <end position="27"/>
    </location>
</feature>
<evidence type="ECO:0000313" key="4">
    <source>
        <dbReference type="EMBL" id="MBP2111787.1"/>
    </source>
</evidence>
<protein>
    <recommendedName>
        <fullName evidence="6">N-terminal domain of peptidoglycan hydrolase CwlO-containing protein</fullName>
    </recommendedName>
</protein>
<evidence type="ECO:0000256" key="2">
    <source>
        <dbReference type="SAM" id="MobiDB-lite"/>
    </source>
</evidence>
<dbReference type="EMBL" id="JAGGLV010000005">
    <property type="protein sequence ID" value="MBP2111787.1"/>
    <property type="molecule type" value="Genomic_DNA"/>
</dbReference>
<dbReference type="Gene3D" id="6.10.250.3150">
    <property type="match status" value="1"/>
</dbReference>
<feature type="chain" id="PRO_5046071478" description="N-terminal domain of peptidoglycan hydrolase CwlO-containing protein" evidence="3">
    <location>
        <begin position="28"/>
        <end position="378"/>
    </location>
</feature>
<dbReference type="RefSeq" id="WP_209872010.1">
    <property type="nucleotide sequence ID" value="NZ_JAGGLV010000005.1"/>
</dbReference>
<keyword evidence="5" id="KW-1185">Reference proteome</keyword>
<dbReference type="Proteomes" id="UP000773462">
    <property type="component" value="Unassembled WGS sequence"/>
</dbReference>
<feature type="coiled-coil region" evidence="1">
    <location>
        <begin position="151"/>
        <end position="195"/>
    </location>
</feature>
<evidence type="ECO:0000256" key="1">
    <source>
        <dbReference type="SAM" id="Coils"/>
    </source>
</evidence>
<organism evidence="4 5">
    <name type="scientific">Paenibacillus silagei</name>
    <dbReference type="NCBI Taxonomy" id="1670801"/>
    <lineage>
        <taxon>Bacteria</taxon>
        <taxon>Bacillati</taxon>
        <taxon>Bacillota</taxon>
        <taxon>Bacilli</taxon>
        <taxon>Bacillales</taxon>
        <taxon>Paenibacillaceae</taxon>
        <taxon>Paenibacillus</taxon>
    </lineage>
</organism>
<proteinExistence type="predicted"/>
<comment type="caution">
    <text evidence="4">The sequence shown here is derived from an EMBL/GenBank/DDBJ whole genome shotgun (WGS) entry which is preliminary data.</text>
</comment>
<reference evidence="4 5" key="1">
    <citation type="submission" date="2021-03" db="EMBL/GenBank/DDBJ databases">
        <title>Genomic Encyclopedia of Type Strains, Phase IV (KMG-IV): sequencing the most valuable type-strain genomes for metagenomic binning, comparative biology and taxonomic classification.</title>
        <authorList>
            <person name="Goeker M."/>
        </authorList>
    </citation>
    <scope>NUCLEOTIDE SEQUENCE [LARGE SCALE GENOMIC DNA]</scope>
    <source>
        <strain evidence="4 5">DSM 101953</strain>
    </source>
</reference>
<feature type="compositionally biased region" description="Low complexity" evidence="2">
    <location>
        <begin position="32"/>
        <end position="41"/>
    </location>
</feature>
<feature type="coiled-coil region" evidence="1">
    <location>
        <begin position="63"/>
        <end position="104"/>
    </location>
</feature>
<evidence type="ECO:0000256" key="3">
    <source>
        <dbReference type="SAM" id="SignalP"/>
    </source>
</evidence>
<accession>A0ABS4NNZ5</accession>
<evidence type="ECO:0008006" key="6">
    <source>
        <dbReference type="Google" id="ProtNLM"/>
    </source>
</evidence>
<evidence type="ECO:0000313" key="5">
    <source>
        <dbReference type="Proteomes" id="UP000773462"/>
    </source>
</evidence>
<name>A0ABS4NNZ5_9BACL</name>
<feature type="region of interest" description="Disordered" evidence="2">
    <location>
        <begin position="32"/>
        <end position="51"/>
    </location>
</feature>